<organism evidence="7 8">
    <name type="scientific">Lasallia pustulata</name>
    <dbReference type="NCBI Taxonomy" id="136370"/>
    <lineage>
        <taxon>Eukaryota</taxon>
        <taxon>Fungi</taxon>
        <taxon>Dikarya</taxon>
        <taxon>Ascomycota</taxon>
        <taxon>Pezizomycotina</taxon>
        <taxon>Lecanoromycetes</taxon>
        <taxon>OSLEUM clade</taxon>
        <taxon>Umbilicariomycetidae</taxon>
        <taxon>Umbilicariales</taxon>
        <taxon>Umbilicariaceae</taxon>
        <taxon>Lasallia</taxon>
    </lineage>
</organism>
<dbReference type="PANTHER" id="PTHR12483:SF73">
    <property type="entry name" value="COPPER TRANSPORT PROTEIN CTR3"/>
    <property type="match status" value="1"/>
</dbReference>
<keyword evidence="3 6" id="KW-0812">Transmembrane</keyword>
<comment type="subcellular location">
    <subcellularLocation>
        <location evidence="1 6">Membrane</location>
        <topology evidence="1 6">Multi-pass membrane protein</topology>
    </subcellularLocation>
</comment>
<dbReference type="EMBL" id="VXIT01000027">
    <property type="protein sequence ID" value="KAA6406475.1"/>
    <property type="molecule type" value="Genomic_DNA"/>
</dbReference>
<keyword evidence="6" id="KW-0186">Copper</keyword>
<accession>A0A5M8PB73</accession>
<dbReference type="Proteomes" id="UP000324767">
    <property type="component" value="Unassembled WGS sequence"/>
</dbReference>
<dbReference type="OrthoDB" id="161814at2759"/>
<evidence type="ECO:0000256" key="3">
    <source>
        <dbReference type="ARBA" id="ARBA00022692"/>
    </source>
</evidence>
<keyword evidence="6" id="KW-0187">Copper transport</keyword>
<feature type="transmembrane region" description="Helical" evidence="6">
    <location>
        <begin position="145"/>
        <end position="164"/>
    </location>
</feature>
<protein>
    <recommendedName>
        <fullName evidence="6">Copper transport protein</fullName>
    </recommendedName>
</protein>
<evidence type="ECO:0000313" key="7">
    <source>
        <dbReference type="EMBL" id="KAA6406475.1"/>
    </source>
</evidence>
<dbReference type="GO" id="GO:0016020">
    <property type="term" value="C:membrane"/>
    <property type="evidence" value="ECO:0007669"/>
    <property type="project" value="UniProtKB-SubCell"/>
</dbReference>
<keyword evidence="4 6" id="KW-1133">Transmembrane helix</keyword>
<evidence type="ECO:0000256" key="4">
    <source>
        <dbReference type="ARBA" id="ARBA00022989"/>
    </source>
</evidence>
<dbReference type="PANTHER" id="PTHR12483">
    <property type="entry name" value="SOLUTE CARRIER FAMILY 31 COPPER TRANSPORTERS"/>
    <property type="match status" value="1"/>
</dbReference>
<keyword evidence="6" id="KW-0813">Transport</keyword>
<evidence type="ECO:0000256" key="1">
    <source>
        <dbReference type="ARBA" id="ARBA00004141"/>
    </source>
</evidence>
<gene>
    <name evidence="7" type="ORF">FRX48_09746</name>
</gene>
<reference evidence="7 8" key="1">
    <citation type="submission" date="2019-09" db="EMBL/GenBank/DDBJ databases">
        <title>The hologenome of the rock-dwelling lichen Lasallia pustulata.</title>
        <authorList>
            <person name="Greshake Tzovaras B."/>
            <person name="Segers F."/>
            <person name="Bicker A."/>
            <person name="Dal Grande F."/>
            <person name="Otte J."/>
            <person name="Hankeln T."/>
            <person name="Schmitt I."/>
            <person name="Ebersberger I."/>
        </authorList>
    </citation>
    <scope>NUCLEOTIDE SEQUENCE [LARGE SCALE GENOMIC DNA]</scope>
    <source>
        <strain evidence="7">A1-1</strain>
    </source>
</reference>
<comment type="caution">
    <text evidence="7">The sequence shown here is derived from an EMBL/GenBank/DDBJ whole genome shotgun (WGS) entry which is preliminary data.</text>
</comment>
<dbReference type="GO" id="GO:0005375">
    <property type="term" value="F:copper ion transmembrane transporter activity"/>
    <property type="evidence" value="ECO:0007669"/>
    <property type="project" value="UniProtKB-UniRule"/>
</dbReference>
<evidence type="ECO:0000256" key="2">
    <source>
        <dbReference type="ARBA" id="ARBA00006921"/>
    </source>
</evidence>
<keyword evidence="5 6" id="KW-0472">Membrane</keyword>
<dbReference type="InterPro" id="IPR007274">
    <property type="entry name" value="Cop_transporter"/>
</dbReference>
<dbReference type="Pfam" id="PF04145">
    <property type="entry name" value="Ctr"/>
    <property type="match status" value="1"/>
</dbReference>
<name>A0A5M8PB73_9LECA</name>
<sequence length="189" mass="20831">MDMSMISTTATAAAAPSSSASSMAGMGMGMGSGSSCKISMLWNWYTIDACFLSETWHVRSTGAFAGSCIGVIFLVVSLELLRRVQRDFDRYLIRRNDAPFSRHDASEGEDGNSDRRPKPSISILSAGNLDYKAQLKLWQHAVRSFLYMMQFAVGYFVMLLAMYYNGTPPSSLPLPHVFALRALRSDVTS</sequence>
<evidence type="ECO:0000313" key="8">
    <source>
        <dbReference type="Proteomes" id="UP000324767"/>
    </source>
</evidence>
<proteinExistence type="inferred from homology"/>
<feature type="transmembrane region" description="Helical" evidence="6">
    <location>
        <begin position="62"/>
        <end position="81"/>
    </location>
</feature>
<comment type="similarity">
    <text evidence="2 6">Belongs to the copper transporter (Ctr) (TC 1.A.56) family. SLC31A subfamily.</text>
</comment>
<dbReference type="AlphaFoldDB" id="A0A5M8PB73"/>
<evidence type="ECO:0000256" key="5">
    <source>
        <dbReference type="ARBA" id="ARBA00023136"/>
    </source>
</evidence>
<evidence type="ECO:0000256" key="6">
    <source>
        <dbReference type="RuleBase" id="RU367022"/>
    </source>
</evidence>
<keyword evidence="6" id="KW-0406">Ion transport</keyword>